<dbReference type="PANTHER" id="PTHR34978:SF3">
    <property type="entry name" value="SLR0241 PROTEIN"/>
    <property type="match status" value="1"/>
</dbReference>
<name>A0A9Q1ZBJ3_CLOBO</name>
<dbReference type="Proteomes" id="UP000037540">
    <property type="component" value="Unassembled WGS sequence"/>
</dbReference>
<feature type="region of interest" description="Disordered" evidence="1">
    <location>
        <begin position="329"/>
        <end position="352"/>
    </location>
</feature>
<proteinExistence type="predicted"/>
<dbReference type="Pfam" id="PF05569">
    <property type="entry name" value="Peptidase_M56"/>
    <property type="match status" value="1"/>
</dbReference>
<dbReference type="InterPro" id="IPR052173">
    <property type="entry name" value="Beta-lactam_resp_regulator"/>
</dbReference>
<dbReference type="EMBL" id="LGVR01000044">
    <property type="protein sequence ID" value="KOA86813.1"/>
    <property type="molecule type" value="Genomic_DNA"/>
</dbReference>
<protein>
    <submittedName>
        <fullName evidence="4">Peptidase</fullName>
    </submittedName>
</protein>
<evidence type="ECO:0000313" key="5">
    <source>
        <dbReference type="Proteomes" id="UP000037540"/>
    </source>
</evidence>
<dbReference type="CDD" id="cd07341">
    <property type="entry name" value="M56_BlaR1_MecR1_like"/>
    <property type="match status" value="1"/>
</dbReference>
<dbReference type="PANTHER" id="PTHR34978">
    <property type="entry name" value="POSSIBLE SENSOR-TRANSDUCER PROTEIN BLAR"/>
    <property type="match status" value="1"/>
</dbReference>
<dbReference type="InterPro" id="IPR008756">
    <property type="entry name" value="Peptidase_M56"/>
</dbReference>
<dbReference type="OrthoDB" id="9762883at2"/>
<evidence type="ECO:0000259" key="3">
    <source>
        <dbReference type="Pfam" id="PF05569"/>
    </source>
</evidence>
<reference evidence="4 5" key="1">
    <citation type="submission" date="2015-07" db="EMBL/GenBank/DDBJ databases">
        <title>Draft genome sequences of 17 French Clostridium botulinum group III.</title>
        <authorList>
            <person name="Woudstra C."/>
            <person name="Le Marechal C."/>
            <person name="Souillard R."/>
            <person name="Bayon-Auboyer M.-H."/>
            <person name="Dessouter D."/>
            <person name="Fach P."/>
        </authorList>
    </citation>
    <scope>NUCLEOTIDE SEQUENCE [LARGE SCALE GENOMIC DNA]</scope>
    <source>
        <strain evidence="4 5">12LNRI-CD</strain>
    </source>
</reference>
<feature type="domain" description="Peptidase M56" evidence="3">
    <location>
        <begin position="8"/>
        <end position="287"/>
    </location>
</feature>
<organism evidence="4 5">
    <name type="scientific">Clostridium botulinum</name>
    <dbReference type="NCBI Taxonomy" id="1491"/>
    <lineage>
        <taxon>Bacteria</taxon>
        <taxon>Bacillati</taxon>
        <taxon>Bacillota</taxon>
        <taxon>Clostridia</taxon>
        <taxon>Eubacteriales</taxon>
        <taxon>Clostridiaceae</taxon>
        <taxon>Clostridium</taxon>
    </lineage>
</organism>
<dbReference type="AlphaFoldDB" id="A0A9Q1ZBJ3"/>
<dbReference type="RefSeq" id="WP_013725543.1">
    <property type="nucleotide sequence ID" value="NZ_LGVO01000083.1"/>
</dbReference>
<gene>
    <name evidence="4" type="ORF">ADU74_08050</name>
</gene>
<keyword evidence="2" id="KW-1133">Transmembrane helix</keyword>
<accession>A0A9Q1ZBJ3</accession>
<evidence type="ECO:0000313" key="4">
    <source>
        <dbReference type="EMBL" id="KOA86813.1"/>
    </source>
</evidence>
<feature type="transmembrane region" description="Helical" evidence="2">
    <location>
        <begin position="6"/>
        <end position="25"/>
    </location>
</feature>
<keyword evidence="2" id="KW-0812">Transmembrane</keyword>
<sequence>MEKFILNFIHTSFIGTIGIIMLIVLRRFLSKYYTQNFIYYMWLLIIVKLIIPFKIPLYISTQIYNVFNITFVDKIKRHVLLQQGDVKVQGNLSIIMILAYIWFIGVILATGYYIYSYLKFIKNIKLFSYEVTDEEVVNIYNGLKCKLKINKKIPLKYYNNITSPFGVGILSPSVVLPKVSYNPTELKIILTHELMHFKKHDLPYKSLLVFVKILHWFNPLVYAMCNIINLDCELACDESLVKDLGIEERKLYAMTLINSIRVRKKSILKSDIVTSFNNKSILKRRIGNMLDLKNKKRGIIVGAICAVIMTSSLFSMNVFAQKVTERASGNSSKSITNPSIKKDTSEVKSGSNDNSKILYEYKTHCNMPEGSTFKNK</sequence>
<evidence type="ECO:0000256" key="1">
    <source>
        <dbReference type="SAM" id="MobiDB-lite"/>
    </source>
</evidence>
<feature type="transmembrane region" description="Helical" evidence="2">
    <location>
        <begin position="299"/>
        <end position="320"/>
    </location>
</feature>
<feature type="compositionally biased region" description="Polar residues" evidence="1">
    <location>
        <begin position="329"/>
        <end position="339"/>
    </location>
</feature>
<feature type="transmembrane region" description="Helical" evidence="2">
    <location>
        <begin position="94"/>
        <end position="115"/>
    </location>
</feature>
<keyword evidence="2" id="KW-0472">Membrane</keyword>
<comment type="caution">
    <text evidence="4">The sequence shown here is derived from an EMBL/GenBank/DDBJ whole genome shotgun (WGS) entry which is preliminary data.</text>
</comment>
<evidence type="ECO:0000256" key="2">
    <source>
        <dbReference type="SAM" id="Phobius"/>
    </source>
</evidence>
<feature type="transmembrane region" description="Helical" evidence="2">
    <location>
        <begin position="37"/>
        <end position="59"/>
    </location>
</feature>